<dbReference type="KEGG" id="cfl:Cfla_2245"/>
<evidence type="ECO:0000313" key="3">
    <source>
        <dbReference type="Proteomes" id="UP000000849"/>
    </source>
</evidence>
<dbReference type="InterPro" id="IPR037523">
    <property type="entry name" value="VOC_core"/>
</dbReference>
<protein>
    <submittedName>
        <fullName evidence="2">Glyoxalase/bleomycin resistance protein/dioxygenase</fullName>
    </submittedName>
</protein>
<dbReference type="HOGENOM" id="CLU_046006_21_0_11"/>
<dbReference type="PROSITE" id="PS51819">
    <property type="entry name" value="VOC"/>
    <property type="match status" value="1"/>
</dbReference>
<name>D5UGN8_CELFN</name>
<keyword evidence="3" id="KW-1185">Reference proteome</keyword>
<evidence type="ECO:0000259" key="1">
    <source>
        <dbReference type="PROSITE" id="PS51819"/>
    </source>
</evidence>
<dbReference type="Proteomes" id="UP000000849">
    <property type="component" value="Chromosome"/>
</dbReference>
<dbReference type="InterPro" id="IPR004360">
    <property type="entry name" value="Glyas_Fos-R_dOase_dom"/>
</dbReference>
<dbReference type="GO" id="GO:0051213">
    <property type="term" value="F:dioxygenase activity"/>
    <property type="evidence" value="ECO:0007669"/>
    <property type="project" value="UniProtKB-KW"/>
</dbReference>
<sequence length="123" mass="12900">MDRVIFVSLPVRDLAVARAFYAGLGFTVDAGSGDDDAACVLVSRAVRVMLLRRDRWAAVTHRADGVTLLGLGARSPAEVDAMAEAAVAGGGAEVRAPQEAASLYARAVRDPDGHVWEILHAAC</sequence>
<dbReference type="Pfam" id="PF00903">
    <property type="entry name" value="Glyoxalase"/>
    <property type="match status" value="1"/>
</dbReference>
<reference evidence="2 3" key="1">
    <citation type="journal article" date="2010" name="Stand. Genomic Sci.">
        <title>Complete genome sequence of Cellulomonas flavigena type strain (134).</title>
        <authorList>
            <person name="Abt B."/>
            <person name="Foster B."/>
            <person name="Lapidus A."/>
            <person name="Clum A."/>
            <person name="Sun H."/>
            <person name="Pukall R."/>
            <person name="Lucas S."/>
            <person name="Glavina Del Rio T."/>
            <person name="Nolan M."/>
            <person name="Tice H."/>
            <person name="Cheng J.F."/>
            <person name="Pitluck S."/>
            <person name="Liolios K."/>
            <person name="Ivanova N."/>
            <person name="Mavromatis K."/>
            <person name="Ovchinnikova G."/>
            <person name="Pati A."/>
            <person name="Goodwin L."/>
            <person name="Chen A."/>
            <person name="Palaniappan K."/>
            <person name="Land M."/>
            <person name="Hauser L."/>
            <person name="Chang Y.J."/>
            <person name="Jeffries C.D."/>
            <person name="Rohde M."/>
            <person name="Goker M."/>
            <person name="Woyke T."/>
            <person name="Bristow J."/>
            <person name="Eisen J.A."/>
            <person name="Markowitz V."/>
            <person name="Hugenholtz P."/>
            <person name="Kyrpides N.C."/>
            <person name="Klenk H.P."/>
        </authorList>
    </citation>
    <scope>NUCLEOTIDE SEQUENCE [LARGE SCALE GENOMIC DNA]</scope>
    <source>
        <strain evidence="3">ATCC 482 / DSM 20109 / BCRC 11376 / JCM 18109 / NBRC 3775 / NCIMB 8073 / NRS 134</strain>
    </source>
</reference>
<keyword evidence="2" id="KW-0223">Dioxygenase</keyword>
<evidence type="ECO:0000313" key="2">
    <source>
        <dbReference type="EMBL" id="ADG75136.1"/>
    </source>
</evidence>
<dbReference type="InterPro" id="IPR029068">
    <property type="entry name" value="Glyas_Bleomycin-R_OHBP_Dase"/>
</dbReference>
<dbReference type="AlphaFoldDB" id="D5UGN8"/>
<dbReference type="eggNOG" id="COG3607">
    <property type="taxonomic scope" value="Bacteria"/>
</dbReference>
<dbReference type="PANTHER" id="PTHR36503">
    <property type="entry name" value="BLR2520 PROTEIN"/>
    <property type="match status" value="1"/>
</dbReference>
<feature type="domain" description="VOC" evidence="1">
    <location>
        <begin position="3"/>
        <end position="121"/>
    </location>
</feature>
<accession>D5UGN8</accession>
<organism evidence="2 3">
    <name type="scientific">Cellulomonas flavigena (strain ATCC 482 / DSM 20109 / BCRC 11376 / JCM 18109 / NBRC 3775 / NCIMB 8073 / NRS 134)</name>
    <dbReference type="NCBI Taxonomy" id="446466"/>
    <lineage>
        <taxon>Bacteria</taxon>
        <taxon>Bacillati</taxon>
        <taxon>Actinomycetota</taxon>
        <taxon>Actinomycetes</taxon>
        <taxon>Micrococcales</taxon>
        <taxon>Cellulomonadaceae</taxon>
        <taxon>Cellulomonas</taxon>
    </lineage>
</organism>
<keyword evidence="2" id="KW-0560">Oxidoreductase</keyword>
<dbReference type="OrthoDB" id="4265398at2"/>
<dbReference type="STRING" id="446466.Cfla_2245"/>
<dbReference type="EMBL" id="CP001964">
    <property type="protein sequence ID" value="ADG75136.1"/>
    <property type="molecule type" value="Genomic_DNA"/>
</dbReference>
<proteinExistence type="predicted"/>
<dbReference type="SUPFAM" id="SSF54593">
    <property type="entry name" value="Glyoxalase/Bleomycin resistance protein/Dihydroxybiphenyl dioxygenase"/>
    <property type="match status" value="1"/>
</dbReference>
<dbReference type="RefSeq" id="WP_013117470.1">
    <property type="nucleotide sequence ID" value="NC_014151.1"/>
</dbReference>
<dbReference type="Gene3D" id="3.10.180.10">
    <property type="entry name" value="2,3-Dihydroxybiphenyl 1,2-Dioxygenase, domain 1"/>
    <property type="match status" value="1"/>
</dbReference>
<gene>
    <name evidence="2" type="ordered locus">Cfla_2245</name>
</gene>
<dbReference type="PANTHER" id="PTHR36503:SF2">
    <property type="entry name" value="BLR2408 PROTEIN"/>
    <property type="match status" value="1"/>
</dbReference>